<evidence type="ECO:0000256" key="1">
    <source>
        <dbReference type="SAM" id="Phobius"/>
    </source>
</evidence>
<keyword evidence="1" id="KW-0472">Membrane</keyword>
<keyword evidence="1" id="KW-0812">Transmembrane</keyword>
<feature type="transmembrane region" description="Helical" evidence="1">
    <location>
        <begin position="6"/>
        <end position="23"/>
    </location>
</feature>
<name>A0A2M8L598_9BACT</name>
<feature type="transmembrane region" description="Helical" evidence="1">
    <location>
        <begin position="30"/>
        <end position="47"/>
    </location>
</feature>
<dbReference type="AlphaFoldDB" id="A0A2M8L598"/>
<protein>
    <submittedName>
        <fullName evidence="2">Uncharacterized protein</fullName>
    </submittedName>
</protein>
<dbReference type="EMBL" id="PFEL01000084">
    <property type="protein sequence ID" value="PJE68976.1"/>
    <property type="molecule type" value="Genomic_DNA"/>
</dbReference>
<evidence type="ECO:0000313" key="3">
    <source>
        <dbReference type="Proteomes" id="UP000229500"/>
    </source>
</evidence>
<proteinExistence type="predicted"/>
<comment type="caution">
    <text evidence="2">The sequence shown here is derived from an EMBL/GenBank/DDBJ whole genome shotgun (WGS) entry which is preliminary data.</text>
</comment>
<feature type="transmembrane region" description="Helical" evidence="1">
    <location>
        <begin position="53"/>
        <end position="72"/>
    </location>
</feature>
<keyword evidence="1" id="KW-1133">Transmembrane helix</keyword>
<sequence>METGLWIFIIATVISLIILKKSWDYDAFPWGLMLVVGIFGFLFFGIWGLLIGIFVVGAIINFALSFIFRILSKIFDIGLIRKRDRILIAKGFLAEHKNEIFALFKKHAGAMDLARRAGFFSKLSEKQVEDSTREFGEMYSEKKLIDAYSRYINEIYAEANKLENPVKRHKWDLGSAGLRENFVKGGQKWIEKPFMDSRPPFPSSGPETTEIKKKFVEFCENVIFDNPERVGIVPSN</sequence>
<gene>
    <name evidence="2" type="ORF">COU96_02280</name>
</gene>
<organism evidence="2 3">
    <name type="scientific">Candidatus Shapirobacteria bacterium CG10_big_fil_rev_8_21_14_0_10_38_14</name>
    <dbReference type="NCBI Taxonomy" id="1974483"/>
    <lineage>
        <taxon>Bacteria</taxon>
        <taxon>Candidatus Shapironibacteriota</taxon>
    </lineage>
</organism>
<reference evidence="3" key="1">
    <citation type="submission" date="2017-09" db="EMBL/GenBank/DDBJ databases">
        <title>Depth-based differentiation of microbial function through sediment-hosted aquifers and enrichment of novel symbionts in the deep terrestrial subsurface.</title>
        <authorList>
            <person name="Probst A.J."/>
            <person name="Ladd B."/>
            <person name="Jarett J.K."/>
            <person name="Geller-Mcgrath D.E."/>
            <person name="Sieber C.M.K."/>
            <person name="Emerson J.B."/>
            <person name="Anantharaman K."/>
            <person name="Thomas B.C."/>
            <person name="Malmstrom R."/>
            <person name="Stieglmeier M."/>
            <person name="Klingl A."/>
            <person name="Woyke T."/>
            <person name="Ryan C.M."/>
            <person name="Banfield J.F."/>
        </authorList>
    </citation>
    <scope>NUCLEOTIDE SEQUENCE [LARGE SCALE GENOMIC DNA]</scope>
</reference>
<evidence type="ECO:0000313" key="2">
    <source>
        <dbReference type="EMBL" id="PJE68976.1"/>
    </source>
</evidence>
<accession>A0A2M8L598</accession>
<dbReference type="Proteomes" id="UP000229500">
    <property type="component" value="Unassembled WGS sequence"/>
</dbReference>